<organism evidence="2 3">
    <name type="scientific">Patella caerulea</name>
    <name type="common">Rayed Mediterranean limpet</name>
    <dbReference type="NCBI Taxonomy" id="87958"/>
    <lineage>
        <taxon>Eukaryota</taxon>
        <taxon>Metazoa</taxon>
        <taxon>Spiralia</taxon>
        <taxon>Lophotrochozoa</taxon>
        <taxon>Mollusca</taxon>
        <taxon>Gastropoda</taxon>
        <taxon>Patellogastropoda</taxon>
        <taxon>Patelloidea</taxon>
        <taxon>Patellidae</taxon>
        <taxon>Patella</taxon>
    </lineage>
</organism>
<name>A0AAN8J5M0_PATCE</name>
<feature type="chain" id="PRO_5042913064" evidence="1">
    <location>
        <begin position="19"/>
        <end position="227"/>
    </location>
</feature>
<evidence type="ECO:0000313" key="3">
    <source>
        <dbReference type="Proteomes" id="UP001347796"/>
    </source>
</evidence>
<dbReference type="Proteomes" id="UP001347796">
    <property type="component" value="Unassembled WGS sequence"/>
</dbReference>
<dbReference type="AlphaFoldDB" id="A0AAN8J5M0"/>
<keyword evidence="1" id="KW-0732">Signal</keyword>
<accession>A0AAN8J5M0</accession>
<evidence type="ECO:0000256" key="1">
    <source>
        <dbReference type="SAM" id="SignalP"/>
    </source>
</evidence>
<feature type="signal peptide" evidence="1">
    <location>
        <begin position="1"/>
        <end position="18"/>
    </location>
</feature>
<proteinExistence type="predicted"/>
<evidence type="ECO:0000313" key="2">
    <source>
        <dbReference type="EMBL" id="KAK6170447.1"/>
    </source>
</evidence>
<comment type="caution">
    <text evidence="2">The sequence shown here is derived from an EMBL/GenBank/DDBJ whole genome shotgun (WGS) entry which is preliminary data.</text>
</comment>
<reference evidence="2 3" key="1">
    <citation type="submission" date="2024-01" db="EMBL/GenBank/DDBJ databases">
        <title>The genome of the rayed Mediterranean limpet Patella caerulea (Linnaeus, 1758).</title>
        <authorList>
            <person name="Anh-Thu Weber A."/>
            <person name="Halstead-Nussloch G."/>
        </authorList>
    </citation>
    <scope>NUCLEOTIDE SEQUENCE [LARGE SCALE GENOMIC DNA]</scope>
    <source>
        <strain evidence="2">AATW-2023a</strain>
        <tissue evidence="2">Whole specimen</tissue>
    </source>
</reference>
<sequence length="227" mass="26265">MNIYTVIVLTSLVCGIYAVSPRGDKGVSANRAPFPPLKPLGPPNRPEFCYDHQVRRDQYFDDSFICTDTLKYPEGEINYALRLPENRKYANFMKIASRCFTEENYVTDHKVVNDSHSFNCVCKSDRRIITSVNYSTQRCHIVSPLKQRIYYAKCSGRCNLAYGYLEGYFCVNRGYVNRNFLVYCEANNEAFMQYTHGKQFHGHGIGGFYFMKETLPTYCGCRGYFCK</sequence>
<protein>
    <submittedName>
        <fullName evidence="2">Uncharacterized protein</fullName>
    </submittedName>
</protein>
<keyword evidence="3" id="KW-1185">Reference proteome</keyword>
<dbReference type="EMBL" id="JAZGQO010000014">
    <property type="protein sequence ID" value="KAK6170447.1"/>
    <property type="molecule type" value="Genomic_DNA"/>
</dbReference>
<gene>
    <name evidence="2" type="ORF">SNE40_018838</name>
</gene>